<proteinExistence type="predicted"/>
<dbReference type="Proteomes" id="UP001500866">
    <property type="component" value="Unassembled WGS sequence"/>
</dbReference>
<reference evidence="1 2" key="1">
    <citation type="journal article" date="2019" name="Int. J. Syst. Evol. Microbiol.">
        <title>The Global Catalogue of Microorganisms (GCM) 10K type strain sequencing project: providing services to taxonomists for standard genome sequencing and annotation.</title>
        <authorList>
            <consortium name="The Broad Institute Genomics Platform"/>
            <consortium name="The Broad Institute Genome Sequencing Center for Infectious Disease"/>
            <person name="Wu L."/>
            <person name="Ma J."/>
        </authorList>
    </citation>
    <scope>NUCLEOTIDE SEQUENCE [LARGE SCALE GENOMIC DNA]</scope>
    <source>
        <strain evidence="1 2">JCM 15395</strain>
    </source>
</reference>
<sequence>MLFEISILLIYVFEKFFASKKSAVLILLAGTSKIPAANLKKGATSAPFSHQLLIIRRLQH</sequence>
<protein>
    <submittedName>
        <fullName evidence="1">Uncharacterized protein</fullName>
    </submittedName>
</protein>
<dbReference type="EMBL" id="BAAADS010000001">
    <property type="protein sequence ID" value="GAA0588374.1"/>
    <property type="molecule type" value="Genomic_DNA"/>
</dbReference>
<gene>
    <name evidence="1" type="ORF">GCM10009001_00250</name>
</gene>
<evidence type="ECO:0000313" key="1">
    <source>
        <dbReference type="EMBL" id="GAA0588374.1"/>
    </source>
</evidence>
<accession>A0ABN1FD79</accession>
<name>A0ABN1FD79_9BACI</name>
<organism evidence="1 2">
    <name type="scientific">Virgibacillus siamensis</name>
    <dbReference type="NCBI Taxonomy" id="480071"/>
    <lineage>
        <taxon>Bacteria</taxon>
        <taxon>Bacillati</taxon>
        <taxon>Bacillota</taxon>
        <taxon>Bacilli</taxon>
        <taxon>Bacillales</taxon>
        <taxon>Bacillaceae</taxon>
        <taxon>Virgibacillus</taxon>
    </lineage>
</organism>
<keyword evidence="2" id="KW-1185">Reference proteome</keyword>
<comment type="caution">
    <text evidence="1">The sequence shown here is derived from an EMBL/GenBank/DDBJ whole genome shotgun (WGS) entry which is preliminary data.</text>
</comment>
<evidence type="ECO:0000313" key="2">
    <source>
        <dbReference type="Proteomes" id="UP001500866"/>
    </source>
</evidence>